<keyword evidence="5" id="KW-0406">Ion transport</keyword>
<dbReference type="EMBL" id="CYKH01000090">
    <property type="protein sequence ID" value="CUI11444.1"/>
    <property type="molecule type" value="Genomic_DNA"/>
</dbReference>
<name>A0A0S4KDU1_BODSA</name>
<feature type="transmembrane region" description="Helical" evidence="10">
    <location>
        <begin position="1788"/>
        <end position="1810"/>
    </location>
</feature>
<evidence type="ECO:0000256" key="7">
    <source>
        <dbReference type="ARBA" id="ARBA00023286"/>
    </source>
</evidence>
<dbReference type="Pfam" id="PF00520">
    <property type="entry name" value="Ion_trans"/>
    <property type="match status" value="1"/>
</dbReference>
<accession>A0A0S4KDU1</accession>
<dbReference type="Gene3D" id="1.10.287.70">
    <property type="match status" value="1"/>
</dbReference>
<keyword evidence="3 10" id="KW-0812">Transmembrane</keyword>
<evidence type="ECO:0000256" key="4">
    <source>
        <dbReference type="ARBA" id="ARBA00022989"/>
    </source>
</evidence>
<comment type="subcellular location">
    <subcellularLocation>
        <location evidence="1">Endomembrane system</location>
        <topology evidence="1">Multi-pass membrane protein</topology>
    </subcellularLocation>
</comment>
<reference evidence="15" key="1">
    <citation type="submission" date="2015-09" db="EMBL/GenBank/DDBJ databases">
        <authorList>
            <consortium name="Pathogen Informatics"/>
        </authorList>
    </citation>
    <scope>NUCLEOTIDE SEQUENCE [LARGE SCALE GENOMIC DNA]</scope>
    <source>
        <strain evidence="15">Lake Konstanz</strain>
    </source>
</reference>
<evidence type="ECO:0000256" key="8">
    <source>
        <dbReference type="ARBA" id="ARBA00023303"/>
    </source>
</evidence>
<dbReference type="SUPFAM" id="SSF100909">
    <property type="entry name" value="IP3 receptor type 1 binding core, domain 2"/>
    <property type="match status" value="1"/>
</dbReference>
<dbReference type="InterPro" id="IPR035910">
    <property type="entry name" value="RyR/IP3R_RIH_dom_sf"/>
</dbReference>
<evidence type="ECO:0000259" key="11">
    <source>
        <dbReference type="Pfam" id="PF00520"/>
    </source>
</evidence>
<dbReference type="PANTHER" id="PTHR13715">
    <property type="entry name" value="RYANODINE RECEPTOR AND IP3 RECEPTOR"/>
    <property type="match status" value="1"/>
</dbReference>
<evidence type="ECO:0000313" key="14">
    <source>
        <dbReference type="EMBL" id="CUI11444.1"/>
    </source>
</evidence>
<dbReference type="Proteomes" id="UP000051952">
    <property type="component" value="Unassembled WGS sequence"/>
</dbReference>
<feature type="region of interest" description="Disordered" evidence="9">
    <location>
        <begin position="2288"/>
        <end position="2314"/>
    </location>
</feature>
<keyword evidence="15" id="KW-1185">Reference proteome</keyword>
<dbReference type="PANTHER" id="PTHR13715:SF99">
    <property type="entry name" value="INOSITOL 1,4,5-TRISPHOSPHATE RECEPTOR-LIKE PROTEIN A"/>
    <property type="match status" value="1"/>
</dbReference>
<evidence type="ECO:0000256" key="1">
    <source>
        <dbReference type="ARBA" id="ARBA00004127"/>
    </source>
</evidence>
<dbReference type="InterPro" id="IPR005821">
    <property type="entry name" value="Ion_trans_dom"/>
</dbReference>
<proteinExistence type="predicted"/>
<feature type="domain" description="RIH" evidence="12">
    <location>
        <begin position="135"/>
        <end position="316"/>
    </location>
</feature>
<dbReference type="GO" id="GO:0016020">
    <property type="term" value="C:membrane"/>
    <property type="evidence" value="ECO:0007669"/>
    <property type="project" value="InterPro"/>
</dbReference>
<evidence type="ECO:0000256" key="6">
    <source>
        <dbReference type="ARBA" id="ARBA00023136"/>
    </source>
</evidence>
<organism evidence="14 15">
    <name type="scientific">Bodo saltans</name>
    <name type="common">Flagellated protozoan</name>
    <dbReference type="NCBI Taxonomy" id="75058"/>
    <lineage>
        <taxon>Eukaryota</taxon>
        <taxon>Discoba</taxon>
        <taxon>Euglenozoa</taxon>
        <taxon>Kinetoplastea</taxon>
        <taxon>Metakinetoplastina</taxon>
        <taxon>Eubodonida</taxon>
        <taxon>Bodonidae</taxon>
        <taxon>Bodo</taxon>
    </lineage>
</organism>
<feature type="domain" description="RyR/IP3R Homology associated" evidence="13">
    <location>
        <begin position="1380"/>
        <end position="1475"/>
    </location>
</feature>
<dbReference type="GO" id="GO:0005262">
    <property type="term" value="F:calcium channel activity"/>
    <property type="evidence" value="ECO:0007669"/>
    <property type="project" value="InterPro"/>
</dbReference>
<feature type="compositionally biased region" description="Low complexity" evidence="9">
    <location>
        <begin position="2290"/>
        <end position="2300"/>
    </location>
</feature>
<keyword evidence="7" id="KW-1071">Ligand-gated ion channel</keyword>
<evidence type="ECO:0000256" key="10">
    <source>
        <dbReference type="SAM" id="Phobius"/>
    </source>
</evidence>
<evidence type="ECO:0000256" key="2">
    <source>
        <dbReference type="ARBA" id="ARBA00022448"/>
    </source>
</evidence>
<evidence type="ECO:0000313" key="15">
    <source>
        <dbReference type="Proteomes" id="UP000051952"/>
    </source>
</evidence>
<feature type="region of interest" description="Disordered" evidence="9">
    <location>
        <begin position="2024"/>
        <end position="2047"/>
    </location>
</feature>
<dbReference type="OrthoDB" id="278056at2759"/>
<dbReference type="Gene3D" id="1.25.10.30">
    <property type="entry name" value="IP3 receptor type 1 binding core, RIH domain"/>
    <property type="match status" value="1"/>
</dbReference>
<gene>
    <name evidence="14" type="ORF">BSAL_52665</name>
</gene>
<dbReference type="InterPro" id="IPR013662">
    <property type="entry name" value="RIH_assoc-dom"/>
</dbReference>
<keyword evidence="14" id="KW-0675">Receptor</keyword>
<feature type="transmembrane region" description="Helical" evidence="10">
    <location>
        <begin position="1904"/>
        <end position="1927"/>
    </location>
</feature>
<evidence type="ECO:0000259" key="13">
    <source>
        <dbReference type="Pfam" id="PF08454"/>
    </source>
</evidence>
<feature type="compositionally biased region" description="Low complexity" evidence="9">
    <location>
        <begin position="2026"/>
        <end position="2039"/>
    </location>
</feature>
<dbReference type="GO" id="GO:0012505">
    <property type="term" value="C:endomembrane system"/>
    <property type="evidence" value="ECO:0007669"/>
    <property type="project" value="UniProtKB-SubCell"/>
</dbReference>
<feature type="region of interest" description="Disordered" evidence="9">
    <location>
        <begin position="732"/>
        <end position="762"/>
    </location>
</feature>
<dbReference type="InterPro" id="IPR000699">
    <property type="entry name" value="RIH_dom"/>
</dbReference>
<keyword evidence="2" id="KW-0813">Transport</keyword>
<keyword evidence="4 10" id="KW-1133">Transmembrane helix</keyword>
<dbReference type="Pfam" id="PF08454">
    <property type="entry name" value="RIH_assoc"/>
    <property type="match status" value="1"/>
</dbReference>
<dbReference type="Pfam" id="PF01365">
    <property type="entry name" value="RYDR_ITPR"/>
    <property type="match status" value="1"/>
</dbReference>
<sequence length="2356" mass="262057">IFELEVVSSGGGSHSKIFSSKSFVRIRHRNSAAYLSSRRLLSSSVSTLEVADHANLEDTVTVLMVPRKRQQELCYLIGNVEFLSSYIKMFYTMQDPHCQLRPQDPLVTRVVQRAAASLAALTCFCTDSEDDDPLTREGLPIPTHQQSMFEVQLHRIVMEVLLCPFVSATKENKLELPLEGGVLSIKNLLDDKLEHVHRVCRLCYRLLKQMSKASPHAWQLVEYVAFMQAQEGYKLHVADTQLEIFTNNSSIPQERCEANIRHFVSLLLTKERSSGYLRFLSSLCVVKGSGVVYNQSLVSRLLLQDHAEKILYPTKLSEDGQLMVFIPPPPQKKKKPLESIQASPIKKVQTESVWLSLPEFLKTGEPKMIKFFESSIELLGNLCIGSDPACLAAVQSYMTQGHISAAIDPEFSCSDFLRSSYFTLALHLFTREILSHYVVRHPKPLRTCGSLVRAPAASLAIPSNSLAIRSSSSIASGTSSLGSPWSVGTGFSTFNEAEQFLQNVKSKALVYVDQLREKEVGTAGSDLVLVLSHIWHSIVMHGAYTHEELVEAVHAVIRCLDTTNVAKNPERYKRSEDTENAMRMKLGLCKFLLTVLEHELRRVTDLVLVDLAKDEDGASATKVASVLVQELRETFLEDRLLGIVTDIMYYENKDLVAAAVEIVHLLRNAPGLLATRVGEAEIVKVEATRCFDMFFKVQRDFDQNLSPTGNIINEDALITCVRELTLFDPTEDKQGGSGRVSAELERRSSIVNRDDDDENNDEQEELQQLRTAASAARIHRSMSSILRRGAAAVIASNRLTAAAMDKRSRWRRTASNLEEYARLLFKSHLHMTLVRILKDEDTTLQLHQILLEFFRVLCVADVSASALGAHISVFVPFLHVAATQPDAAAIVLRVVEVNPWLADQLDEQTVVQLTNILLLTKEPSIAEGLEHATLGEYPVSGNQNIVAAALIDARIVDRILPDGIADKTAQQLGFRSACVNLLSCCCVNNASCRSLIAQAVSVDGIIEVLEQSAMPSAHLVPYYKLLASGFLSTEDDLTAQELHQKRRVWADHGRWWKLLEGRVFSLLNIDEETDNVDPDLLFLGVIPVLNAFYTHLFGAVPCSKSKVAIPLTRVVRRISQFTESLLKSSGFARLTNENRIGSLLQLMMTLSQHMDAKHEMYTTVTGLQEALRNHKTRLAAAATEKKNTMHHPIPGSAVFADWGINNEDSIRPLLTLWSGDDPLGALYRCGHVAANSRLKQLHELLVEHLAAGVLSDAGATFVMATFRFSITQFENDTPKFIEAQNYVNSIGALKMITETACNANASSSEAFSLAIAVLEGGNTAVQDHLLNFFTSTDERFFHEVSAVIQQATRRAAQKRAREAYLSFYAITKSRPVTFGTMESILRFLQLMCEGHHLGLQDYLREQQDNLRSVNVVKDIILFLIELALHDVFAIRSFSLMLQCLNALTEFCQGPCIGNQKLIVSTGGCQCINTILTHSDFAVAEPYEGEEVEQLMQLKRSAVTLLLALLEGNTDDSIATAIMSEIPMSGLSTLTNQLIETKEFTEQTNEDICEVVYSLMISAHTLVNTTADGQYRSGDMQGSIDEAKRMLDKNSSKCGLLGKIEIERHERIERVYFRVPTICSLLTEEAREKLIWSLDRSTQGSKLSDFLDKVDEMIYDMEVTDRVRVRMTTTNLLFRFCTRWPLSQWDDMSLLVAVIMNLLFVVVMEDAQGLLDKSTDWLGVEGLIRLCAYTQLVISIVAAFLDGSLNFPLILYKQSKKHGDVQLSNLTKVLAIGRRNETLYRFSNVIFAVMGFFFSDFFFAFHLLGLITKSSVLKNVIVAVTTNGKSLLLTGMLGCILVYLFSIIAFVMFQDHFDNEACSTLNNCVLHILTGGLRQGGGIGDAMKSVSLGQPYYLRRTLYDFLFWAIMIVIFLNILFGIIIDTFAELRDDKSKKEEDMRTKCLVCGIDSYTFDRYGTGFHEHIKKEHNMWQYLYFIHHLRRKESTEYTGQESYVAVCVAKGDISFFPAGKCSSLKNIPISGAEDGSNADGADDVNGGDSKGRVGAVMRRQPDGSLLELANESHTHRGAMAGLDGSFAGSIGGLAVDHGATAVLMANSEQTVSALSRVIQRLDSLEKSSLSLMFVGSGAAGGHSSSGGGARIHRLESNLSTRSGDASPLPARDAASRTQMMEADHTYQLHLAYLKQEQETRQQRLYHAMSVAFESFSAHHHVVQSLFDAFSRSKAELFASTLHTHVLSMCARIHELTRFGDMLHSEIVLVQQEHAKQRESTRLDRMIQSLQGVRHVAASPLSTEDSSSPTSPPNRALEPSQPRVEETVQALMQKGHDYMMLLRQMTSEGRAAHAASGSGFTLYNN</sequence>
<keyword evidence="8" id="KW-0407">Ion channel</keyword>
<feature type="transmembrane region" description="Helical" evidence="10">
    <location>
        <begin position="1726"/>
        <end position="1744"/>
    </location>
</feature>
<evidence type="ECO:0000256" key="5">
    <source>
        <dbReference type="ARBA" id="ARBA00023065"/>
    </source>
</evidence>
<keyword evidence="6 10" id="KW-0472">Membrane</keyword>
<feature type="non-terminal residue" evidence="14">
    <location>
        <position position="1"/>
    </location>
</feature>
<feature type="domain" description="Ion transport" evidence="11">
    <location>
        <begin position="1793"/>
        <end position="1933"/>
    </location>
</feature>
<protein>
    <submittedName>
        <fullName evidence="14">Inositol 1,4,5-trisphosphate/ryanodine receptor, putative</fullName>
    </submittedName>
</protein>
<evidence type="ECO:0000256" key="3">
    <source>
        <dbReference type="ARBA" id="ARBA00022692"/>
    </source>
</evidence>
<evidence type="ECO:0000256" key="9">
    <source>
        <dbReference type="SAM" id="MobiDB-lite"/>
    </source>
</evidence>
<dbReference type="InterPro" id="IPR015925">
    <property type="entry name" value="Ryanodine_IP3_receptor"/>
</dbReference>
<feature type="transmembrane region" description="Helical" evidence="10">
    <location>
        <begin position="1830"/>
        <end position="1852"/>
    </location>
</feature>
<evidence type="ECO:0000259" key="12">
    <source>
        <dbReference type="Pfam" id="PF01365"/>
    </source>
</evidence>
<dbReference type="VEuPathDB" id="TriTrypDB:BSAL_52665"/>